<dbReference type="Proteomes" id="UP000000599">
    <property type="component" value="Chromosome F"/>
</dbReference>
<protein>
    <recommendedName>
        <fullName evidence="8">Endonuclease III homolog</fullName>
        <ecNumber evidence="8">3.2.2.-</ecNumber>
        <ecNumber evidence="8">4.2.99.18</ecNumber>
    </recommendedName>
    <alternativeName>
        <fullName evidence="8">Bifunctional DNA N-glycosylase/DNA-(apurinic or apyrimidinic site) lyase</fullName>
        <shortName evidence="8">DNA glycosylase/AP lyase</shortName>
    </alternativeName>
</protein>
<dbReference type="RefSeq" id="XP_460548.2">
    <property type="nucleotide sequence ID" value="XM_460548.1"/>
</dbReference>
<name>Q6BMM3_DEBHA</name>
<dbReference type="eggNOG" id="KOG1921">
    <property type="taxonomic scope" value="Eukaryota"/>
</dbReference>
<dbReference type="InterPro" id="IPR011257">
    <property type="entry name" value="DNA_glycosylase"/>
</dbReference>
<keyword evidence="3 8" id="KW-0378">Hydrolase</keyword>
<dbReference type="PANTHER" id="PTHR43286:SF1">
    <property type="entry name" value="ENDONUCLEASE III-LIKE PROTEIN 1"/>
    <property type="match status" value="1"/>
</dbReference>
<dbReference type="SMART" id="SM00478">
    <property type="entry name" value="ENDO3c"/>
    <property type="match status" value="1"/>
</dbReference>
<feature type="domain" description="HhH-GPD" evidence="9">
    <location>
        <begin position="160"/>
        <end position="317"/>
    </location>
</feature>
<evidence type="ECO:0000256" key="3">
    <source>
        <dbReference type="ARBA" id="ARBA00022801"/>
    </source>
</evidence>
<dbReference type="OrthoDB" id="2099276at2759"/>
<evidence type="ECO:0000259" key="9">
    <source>
        <dbReference type="SMART" id="SM00478"/>
    </source>
</evidence>
<dbReference type="PANTHER" id="PTHR43286">
    <property type="entry name" value="ENDONUCLEASE III-LIKE PROTEIN 1"/>
    <property type="match status" value="1"/>
</dbReference>
<evidence type="ECO:0000256" key="6">
    <source>
        <dbReference type="ARBA" id="ARBA00023295"/>
    </source>
</evidence>
<dbReference type="OMA" id="RGKRCDL"/>
<dbReference type="AlphaFoldDB" id="Q6BMM3"/>
<keyword evidence="8" id="KW-0539">Nucleus</keyword>
<evidence type="ECO:0000256" key="1">
    <source>
        <dbReference type="ARBA" id="ARBA00008343"/>
    </source>
</evidence>
<dbReference type="PROSITE" id="PS01155">
    <property type="entry name" value="ENDONUCLEASE_III_2"/>
    <property type="match status" value="1"/>
</dbReference>
<comment type="function">
    <text evidence="8">Bifunctional DNA N-glycosylase with associated apurinic/apyrimidinic (AP) lyase function that catalyzes the first step in base excision repair (BER), the primary repair pathway for the repair of oxidative DNA damage. The DNA N-glycosylase activity releases the damaged DNA base from DNA by cleaving the N-glycosidic bond, leaving an AP site. The AP lyase activity cleaves the phosphodiester bond 3' to the AP site by a beta-elimination. Primarily recognizes and repairs oxidative base damage of pyrimidines.</text>
</comment>
<dbReference type="GO" id="GO:0005634">
    <property type="term" value="C:nucleus"/>
    <property type="evidence" value="ECO:0007669"/>
    <property type="project" value="UniProtKB-SubCell"/>
</dbReference>
<dbReference type="Pfam" id="PF00730">
    <property type="entry name" value="HhH-GPD"/>
    <property type="match status" value="1"/>
</dbReference>
<dbReference type="VEuPathDB" id="FungiDB:DEHA2F04180g"/>
<dbReference type="HAMAP" id="MF_03183">
    <property type="entry name" value="Endonuclease_III_Nth"/>
    <property type="match status" value="1"/>
</dbReference>
<accession>Q6BMM3</accession>
<dbReference type="InterPro" id="IPR030841">
    <property type="entry name" value="NTH1"/>
</dbReference>
<dbReference type="GO" id="GO:0006289">
    <property type="term" value="P:nucleotide-excision repair"/>
    <property type="evidence" value="ECO:0007669"/>
    <property type="project" value="TreeGrafter"/>
</dbReference>
<dbReference type="EMBL" id="CR382138">
    <property type="protein sequence ID" value="CAG88864.2"/>
    <property type="molecule type" value="Genomic_DNA"/>
</dbReference>
<dbReference type="GeneID" id="2903199"/>
<dbReference type="FunCoup" id="Q6BMM3">
    <property type="interactions" value="516"/>
</dbReference>
<evidence type="ECO:0000256" key="5">
    <source>
        <dbReference type="ARBA" id="ARBA00023239"/>
    </source>
</evidence>
<sequence length="375" mass="41646">MTVAKSKRLREVNGTDVLNKRVKTEETLSFESITIPNIKHESDLIITPSIKPESDSVIPSNKLEPDSISNTKKYLTVEIEDKKPNVFAKVTSDDVDSIPSTCKAPPKWSELYNEVVAMRSKFLSPVDTMGCERIPEGISPNVAKTNPRVFRFQLLISLMLSSQTKDEVNFQAMRNLHSGLMALGHKDGLSLESIVTLSEGEIDAFISKVGFHRKKAAYIKKACAILQSNFDSDIPKNITDIVTLPGVGPKMGFLLLQRGWNINDGIGVDVHIHRLAQMWGWVAKSEKPESTRTELESWLPKKFWGDINPLLVGFGQVICVPKASNCDICTLGINKLCKSSNKKLLNASMTDARRAKLLKGRGNLTELITEIEDLV</sequence>
<comment type="catalytic activity">
    <reaction evidence="7 8">
        <text>2'-deoxyribonucleotide-(2'-deoxyribose 5'-phosphate)-2'-deoxyribonucleotide-DNA = a 3'-end 2'-deoxyribonucleotide-(2,3-dehydro-2,3-deoxyribose 5'-phosphate)-DNA + a 5'-end 5'-phospho-2'-deoxyribonucleoside-DNA + H(+)</text>
        <dbReference type="Rhea" id="RHEA:66592"/>
        <dbReference type="Rhea" id="RHEA-COMP:13180"/>
        <dbReference type="Rhea" id="RHEA-COMP:16897"/>
        <dbReference type="Rhea" id="RHEA-COMP:17067"/>
        <dbReference type="ChEBI" id="CHEBI:15378"/>
        <dbReference type="ChEBI" id="CHEBI:136412"/>
        <dbReference type="ChEBI" id="CHEBI:157695"/>
        <dbReference type="ChEBI" id="CHEBI:167181"/>
        <dbReference type="EC" id="4.2.99.18"/>
    </reaction>
</comment>
<evidence type="ECO:0000313" key="10">
    <source>
        <dbReference type="EMBL" id="CAG88864.2"/>
    </source>
</evidence>
<organism evidence="10 11">
    <name type="scientific">Debaryomyces hansenii (strain ATCC 36239 / CBS 767 / BCRC 21394 / JCM 1990 / NBRC 0083 / IGC 2968)</name>
    <name type="common">Yeast</name>
    <name type="synonym">Torulaspora hansenii</name>
    <dbReference type="NCBI Taxonomy" id="284592"/>
    <lineage>
        <taxon>Eukaryota</taxon>
        <taxon>Fungi</taxon>
        <taxon>Dikarya</taxon>
        <taxon>Ascomycota</taxon>
        <taxon>Saccharomycotina</taxon>
        <taxon>Pichiomycetes</taxon>
        <taxon>Debaryomycetaceae</taxon>
        <taxon>Debaryomyces</taxon>
    </lineage>
</organism>
<dbReference type="GO" id="GO:0140078">
    <property type="term" value="F:class I DNA-(apurinic or apyrimidinic site) endonuclease activity"/>
    <property type="evidence" value="ECO:0007669"/>
    <property type="project" value="UniProtKB-EC"/>
</dbReference>
<dbReference type="InterPro" id="IPR004036">
    <property type="entry name" value="Endonuclease-III-like_CS2"/>
</dbReference>
<evidence type="ECO:0000256" key="7">
    <source>
        <dbReference type="ARBA" id="ARBA00044632"/>
    </source>
</evidence>
<gene>
    <name evidence="8" type="primary">NTG1</name>
    <name evidence="10" type="ordered locus">DEHA2F04180g</name>
</gene>
<proteinExistence type="inferred from homology"/>
<comment type="similarity">
    <text evidence="1 8">Belongs to the Nth/MutY family.</text>
</comment>
<dbReference type="STRING" id="284592.Q6BMM3"/>
<dbReference type="Gene3D" id="1.10.340.30">
    <property type="entry name" value="Hypothetical protein, domain 2"/>
    <property type="match status" value="1"/>
</dbReference>
<dbReference type="GO" id="GO:0003677">
    <property type="term" value="F:DNA binding"/>
    <property type="evidence" value="ECO:0007669"/>
    <property type="project" value="UniProtKB-UniRule"/>
</dbReference>
<keyword evidence="4 8" id="KW-0234">DNA repair</keyword>
<dbReference type="EC" id="4.2.99.18" evidence="8"/>
<dbReference type="GO" id="GO:0000703">
    <property type="term" value="F:oxidized pyrimidine nucleobase lesion DNA N-glycosylase activity"/>
    <property type="evidence" value="ECO:0007669"/>
    <property type="project" value="UniProtKB-UniRule"/>
</dbReference>
<evidence type="ECO:0000256" key="8">
    <source>
        <dbReference type="HAMAP-Rule" id="MF_03183"/>
    </source>
</evidence>
<dbReference type="KEGG" id="dha:DEHA2F04180g"/>
<reference evidence="10 11" key="1">
    <citation type="journal article" date="2004" name="Nature">
        <title>Genome evolution in yeasts.</title>
        <authorList>
            <consortium name="Genolevures"/>
            <person name="Dujon B."/>
            <person name="Sherman D."/>
            <person name="Fischer G."/>
            <person name="Durrens P."/>
            <person name="Casaregola S."/>
            <person name="Lafontaine I."/>
            <person name="de Montigny J."/>
            <person name="Marck C."/>
            <person name="Neuveglise C."/>
            <person name="Talla E."/>
            <person name="Goffard N."/>
            <person name="Frangeul L."/>
            <person name="Aigle M."/>
            <person name="Anthouard V."/>
            <person name="Babour A."/>
            <person name="Barbe V."/>
            <person name="Barnay S."/>
            <person name="Blanchin S."/>
            <person name="Beckerich J.M."/>
            <person name="Beyne E."/>
            <person name="Bleykasten C."/>
            <person name="Boisrame A."/>
            <person name="Boyer J."/>
            <person name="Cattolico L."/>
            <person name="Confanioleri F."/>
            <person name="de Daruvar A."/>
            <person name="Despons L."/>
            <person name="Fabre E."/>
            <person name="Fairhead C."/>
            <person name="Ferry-Dumazet H."/>
            <person name="Groppi A."/>
            <person name="Hantraye F."/>
            <person name="Hennequin C."/>
            <person name="Jauniaux N."/>
            <person name="Joyet P."/>
            <person name="Kachouri R."/>
            <person name="Kerrest A."/>
            <person name="Koszul R."/>
            <person name="Lemaire M."/>
            <person name="Lesur I."/>
            <person name="Ma L."/>
            <person name="Muller H."/>
            <person name="Nicaud J.M."/>
            <person name="Nikolski M."/>
            <person name="Oztas S."/>
            <person name="Ozier-Kalogeropoulos O."/>
            <person name="Pellenz S."/>
            <person name="Potier S."/>
            <person name="Richard G.F."/>
            <person name="Straub M.L."/>
            <person name="Suleau A."/>
            <person name="Swennene D."/>
            <person name="Tekaia F."/>
            <person name="Wesolowski-Louvel M."/>
            <person name="Westhof E."/>
            <person name="Wirth B."/>
            <person name="Zeniou-Meyer M."/>
            <person name="Zivanovic I."/>
            <person name="Bolotin-Fukuhara M."/>
            <person name="Thierry A."/>
            <person name="Bouchier C."/>
            <person name="Caudron B."/>
            <person name="Scarpelli C."/>
            <person name="Gaillardin C."/>
            <person name="Weissenbach J."/>
            <person name="Wincker P."/>
            <person name="Souciet J.L."/>
        </authorList>
    </citation>
    <scope>NUCLEOTIDE SEQUENCE [LARGE SCALE GENOMIC DNA]</scope>
    <source>
        <strain evidence="11">ATCC 36239 / CBS 767 / BCRC 21394 / JCM 1990 / NBRC 0083 / IGC 2968</strain>
    </source>
</reference>
<dbReference type="InParanoid" id="Q6BMM3"/>
<evidence type="ECO:0000313" key="11">
    <source>
        <dbReference type="Proteomes" id="UP000000599"/>
    </source>
</evidence>
<dbReference type="EC" id="3.2.2.-" evidence="8"/>
<dbReference type="SUPFAM" id="SSF48150">
    <property type="entry name" value="DNA-glycosylase"/>
    <property type="match status" value="1"/>
</dbReference>
<dbReference type="GO" id="GO:0005739">
    <property type="term" value="C:mitochondrion"/>
    <property type="evidence" value="ECO:0007669"/>
    <property type="project" value="UniProtKB-SubCell"/>
</dbReference>
<dbReference type="HOGENOM" id="CLU_012862_4_3_1"/>
<keyword evidence="2 8" id="KW-0227">DNA damage</keyword>
<comment type="subcellular location">
    <subcellularLocation>
        <location evidence="8">Nucleus</location>
    </subcellularLocation>
    <subcellularLocation>
        <location evidence="8">Mitochondrion</location>
    </subcellularLocation>
</comment>
<dbReference type="InterPro" id="IPR023170">
    <property type="entry name" value="HhH_base_excis_C"/>
</dbReference>
<keyword evidence="5 8" id="KW-0456">Lyase</keyword>
<dbReference type="GO" id="GO:0006285">
    <property type="term" value="P:base-excision repair, AP site formation"/>
    <property type="evidence" value="ECO:0007669"/>
    <property type="project" value="UniProtKB-UniRule"/>
</dbReference>
<keyword evidence="6 8" id="KW-0326">Glycosidase</keyword>
<dbReference type="FunFam" id="1.10.340.30:FF:000001">
    <property type="entry name" value="Endonuclease III"/>
    <property type="match status" value="1"/>
</dbReference>
<evidence type="ECO:0000256" key="2">
    <source>
        <dbReference type="ARBA" id="ARBA00022763"/>
    </source>
</evidence>
<dbReference type="CDD" id="cd00056">
    <property type="entry name" value="ENDO3c"/>
    <property type="match status" value="1"/>
</dbReference>
<comment type="caution">
    <text evidence="8">Lacks conserved residue(s) required for the propagation of feature annotation.</text>
</comment>
<evidence type="ECO:0000256" key="4">
    <source>
        <dbReference type="ARBA" id="ARBA00023204"/>
    </source>
</evidence>
<dbReference type="InterPro" id="IPR003265">
    <property type="entry name" value="HhH-GPD_domain"/>
</dbReference>
<dbReference type="Gene3D" id="1.10.1670.10">
    <property type="entry name" value="Helix-hairpin-Helix base-excision DNA repair enzymes (C-terminal)"/>
    <property type="match status" value="1"/>
</dbReference>
<keyword evidence="8" id="KW-0496">Mitochondrion</keyword>
<keyword evidence="11" id="KW-1185">Reference proteome</keyword>